<feature type="region of interest" description="Disordered" evidence="3">
    <location>
        <begin position="157"/>
        <end position="214"/>
    </location>
</feature>
<dbReference type="SUPFAM" id="SSF57756">
    <property type="entry name" value="Retrovirus zinc finger-like domains"/>
    <property type="match status" value="1"/>
</dbReference>
<evidence type="ECO:0000256" key="1">
    <source>
        <dbReference type="PROSITE-ProRule" id="PRU00047"/>
    </source>
</evidence>
<dbReference type="SMART" id="SM00360">
    <property type="entry name" value="RRM"/>
    <property type="match status" value="1"/>
</dbReference>
<gene>
    <name evidence="6" type="ORF">BDA99DRAFT_225858</name>
</gene>
<evidence type="ECO:0000313" key="7">
    <source>
        <dbReference type="Proteomes" id="UP001209540"/>
    </source>
</evidence>
<feature type="compositionally biased region" description="Basic and acidic residues" evidence="3">
    <location>
        <begin position="199"/>
        <end position="214"/>
    </location>
</feature>
<comment type="caution">
    <text evidence="6">The sequence shown here is derived from an EMBL/GenBank/DDBJ whole genome shotgun (WGS) entry which is preliminary data.</text>
</comment>
<dbReference type="Proteomes" id="UP001209540">
    <property type="component" value="Unassembled WGS sequence"/>
</dbReference>
<accession>A0AAD5P8Z2</accession>
<dbReference type="InterPro" id="IPR012677">
    <property type="entry name" value="Nucleotide-bd_a/b_plait_sf"/>
</dbReference>
<organism evidence="6 7">
    <name type="scientific">Phascolomyces articulosus</name>
    <dbReference type="NCBI Taxonomy" id="60185"/>
    <lineage>
        <taxon>Eukaryota</taxon>
        <taxon>Fungi</taxon>
        <taxon>Fungi incertae sedis</taxon>
        <taxon>Mucoromycota</taxon>
        <taxon>Mucoromycotina</taxon>
        <taxon>Mucoromycetes</taxon>
        <taxon>Mucorales</taxon>
        <taxon>Lichtheimiaceae</taxon>
        <taxon>Phascolomyces</taxon>
    </lineage>
</organism>
<sequence>MSYYERNGNGGGRGRDNNGERRSTDHLRRLYVGNLNRHVRDRDIKDLFSKLGPLKDYEIVDRFAFVEYEEARDAADAIKELDGTRLEGERIIVEYARKGSGPVRGGGYDYNNRCYNCGEMGNARNCEIPKGRGERAMKFNQSRCFICGQPGHIARACNKRRSARRSPRSHSRSPVRHSRSRSPRPSSSRGRYRTPPTFYEDKVGDRGDESYKSP</sequence>
<keyword evidence="1" id="KW-0862">Zinc</keyword>
<evidence type="ECO:0000256" key="2">
    <source>
        <dbReference type="PROSITE-ProRule" id="PRU00176"/>
    </source>
</evidence>
<keyword evidence="1" id="KW-0479">Metal-binding</keyword>
<dbReference type="SMART" id="SM00343">
    <property type="entry name" value="ZnF_C2HC"/>
    <property type="match status" value="2"/>
</dbReference>
<dbReference type="PROSITE" id="PS50102">
    <property type="entry name" value="RRM"/>
    <property type="match status" value="1"/>
</dbReference>
<dbReference type="AlphaFoldDB" id="A0AAD5P8Z2"/>
<feature type="compositionally biased region" description="Basic and acidic residues" evidence="3">
    <location>
        <begin position="13"/>
        <end position="25"/>
    </location>
</feature>
<evidence type="ECO:0000259" key="5">
    <source>
        <dbReference type="PROSITE" id="PS50158"/>
    </source>
</evidence>
<dbReference type="GO" id="GO:0003723">
    <property type="term" value="F:RNA binding"/>
    <property type="evidence" value="ECO:0007669"/>
    <property type="project" value="UniProtKB-UniRule"/>
</dbReference>
<dbReference type="Pfam" id="PF00098">
    <property type="entry name" value="zf-CCHC"/>
    <property type="match status" value="1"/>
</dbReference>
<dbReference type="InterPro" id="IPR036875">
    <property type="entry name" value="Znf_CCHC_sf"/>
</dbReference>
<dbReference type="InterPro" id="IPR000504">
    <property type="entry name" value="RRM_dom"/>
</dbReference>
<feature type="domain" description="CCHC-type" evidence="5">
    <location>
        <begin position="143"/>
        <end position="157"/>
    </location>
</feature>
<feature type="domain" description="RRM" evidence="4">
    <location>
        <begin position="28"/>
        <end position="98"/>
    </location>
</feature>
<dbReference type="Gene3D" id="3.30.70.330">
    <property type="match status" value="1"/>
</dbReference>
<dbReference type="GO" id="GO:0008270">
    <property type="term" value="F:zinc ion binding"/>
    <property type="evidence" value="ECO:0007669"/>
    <property type="project" value="UniProtKB-KW"/>
</dbReference>
<feature type="compositionally biased region" description="Basic residues" evidence="3">
    <location>
        <begin position="157"/>
        <end position="182"/>
    </location>
</feature>
<keyword evidence="1" id="KW-0863">Zinc-finger</keyword>
<protein>
    <submittedName>
        <fullName evidence="6">Uncharacterized protein</fullName>
    </submittedName>
</protein>
<reference evidence="6" key="2">
    <citation type="submission" date="2023-02" db="EMBL/GenBank/DDBJ databases">
        <authorList>
            <consortium name="DOE Joint Genome Institute"/>
            <person name="Mondo S.J."/>
            <person name="Chang Y."/>
            <person name="Wang Y."/>
            <person name="Ahrendt S."/>
            <person name="Andreopoulos W."/>
            <person name="Barry K."/>
            <person name="Beard J."/>
            <person name="Benny G.L."/>
            <person name="Blankenship S."/>
            <person name="Bonito G."/>
            <person name="Cuomo C."/>
            <person name="Desiro A."/>
            <person name="Gervers K.A."/>
            <person name="Hundley H."/>
            <person name="Kuo A."/>
            <person name="LaButti K."/>
            <person name="Lang B.F."/>
            <person name="Lipzen A."/>
            <person name="O'Donnell K."/>
            <person name="Pangilinan J."/>
            <person name="Reynolds N."/>
            <person name="Sandor L."/>
            <person name="Smith M.W."/>
            <person name="Tsang A."/>
            <person name="Grigoriev I.V."/>
            <person name="Stajich J.E."/>
            <person name="Spatafora J.W."/>
        </authorList>
    </citation>
    <scope>NUCLEOTIDE SEQUENCE</scope>
    <source>
        <strain evidence="6">RSA 2281</strain>
    </source>
</reference>
<feature type="compositionally biased region" description="Low complexity" evidence="3">
    <location>
        <begin position="183"/>
        <end position="196"/>
    </location>
</feature>
<dbReference type="SUPFAM" id="SSF54928">
    <property type="entry name" value="RNA-binding domain, RBD"/>
    <property type="match status" value="1"/>
</dbReference>
<reference evidence="6" key="1">
    <citation type="journal article" date="2022" name="IScience">
        <title>Evolution of zygomycete secretomes and the origins of terrestrial fungal ecologies.</title>
        <authorList>
            <person name="Chang Y."/>
            <person name="Wang Y."/>
            <person name="Mondo S."/>
            <person name="Ahrendt S."/>
            <person name="Andreopoulos W."/>
            <person name="Barry K."/>
            <person name="Beard J."/>
            <person name="Benny G.L."/>
            <person name="Blankenship S."/>
            <person name="Bonito G."/>
            <person name="Cuomo C."/>
            <person name="Desiro A."/>
            <person name="Gervers K.A."/>
            <person name="Hundley H."/>
            <person name="Kuo A."/>
            <person name="LaButti K."/>
            <person name="Lang B.F."/>
            <person name="Lipzen A."/>
            <person name="O'Donnell K."/>
            <person name="Pangilinan J."/>
            <person name="Reynolds N."/>
            <person name="Sandor L."/>
            <person name="Smith M.E."/>
            <person name="Tsang A."/>
            <person name="Grigoriev I.V."/>
            <person name="Stajich J.E."/>
            <person name="Spatafora J.W."/>
        </authorList>
    </citation>
    <scope>NUCLEOTIDE SEQUENCE</scope>
    <source>
        <strain evidence="6">RSA 2281</strain>
    </source>
</reference>
<evidence type="ECO:0000313" key="6">
    <source>
        <dbReference type="EMBL" id="KAI9248809.1"/>
    </source>
</evidence>
<dbReference type="InterPro" id="IPR035979">
    <property type="entry name" value="RBD_domain_sf"/>
</dbReference>
<keyword evidence="7" id="KW-1185">Reference proteome</keyword>
<evidence type="ECO:0000256" key="3">
    <source>
        <dbReference type="SAM" id="MobiDB-lite"/>
    </source>
</evidence>
<name>A0AAD5P8Z2_9FUNG</name>
<dbReference type="PANTHER" id="PTHR23147">
    <property type="entry name" value="SERINE/ARGININE RICH SPLICING FACTOR"/>
    <property type="match status" value="1"/>
</dbReference>
<keyword evidence="2" id="KW-0694">RNA-binding</keyword>
<dbReference type="Gene3D" id="4.10.60.10">
    <property type="entry name" value="Zinc finger, CCHC-type"/>
    <property type="match status" value="1"/>
</dbReference>
<dbReference type="Pfam" id="PF00076">
    <property type="entry name" value="RRM_1"/>
    <property type="match status" value="1"/>
</dbReference>
<dbReference type="EMBL" id="JAIXMP010000037">
    <property type="protein sequence ID" value="KAI9248809.1"/>
    <property type="molecule type" value="Genomic_DNA"/>
</dbReference>
<dbReference type="InterPro" id="IPR050907">
    <property type="entry name" value="SRSF"/>
</dbReference>
<feature type="region of interest" description="Disordered" evidence="3">
    <location>
        <begin position="1"/>
        <end position="25"/>
    </location>
</feature>
<dbReference type="InterPro" id="IPR001878">
    <property type="entry name" value="Znf_CCHC"/>
</dbReference>
<dbReference type="PROSITE" id="PS50158">
    <property type="entry name" value="ZF_CCHC"/>
    <property type="match status" value="1"/>
</dbReference>
<evidence type="ECO:0000259" key="4">
    <source>
        <dbReference type="PROSITE" id="PS50102"/>
    </source>
</evidence>
<proteinExistence type="predicted"/>